<sequence>FLILVLLVELCKSLKELLSLSFLDCGCKGKDFFLISKFFGEKFSIYFFSSISGRLEIIAWPSQPHPLPKDTSTFPSFLKRRSLSNAGAKVML</sequence>
<dbReference type="Proteomes" id="UP001198806">
    <property type="component" value="Unassembled WGS sequence"/>
</dbReference>
<accession>A0AAP2VKJ9</accession>
<organism evidence="1 2">
    <name type="scientific">Parabacteroides distasonis</name>
    <dbReference type="NCBI Taxonomy" id="823"/>
    <lineage>
        <taxon>Bacteria</taxon>
        <taxon>Pseudomonadati</taxon>
        <taxon>Bacteroidota</taxon>
        <taxon>Bacteroidia</taxon>
        <taxon>Bacteroidales</taxon>
        <taxon>Tannerellaceae</taxon>
        <taxon>Parabacteroides</taxon>
    </lineage>
</organism>
<proteinExistence type="predicted"/>
<protein>
    <submittedName>
        <fullName evidence="1">Uncharacterized protein</fullName>
    </submittedName>
</protein>
<evidence type="ECO:0000313" key="1">
    <source>
        <dbReference type="EMBL" id="MCB6517729.1"/>
    </source>
</evidence>
<feature type="non-terminal residue" evidence="1">
    <location>
        <position position="1"/>
    </location>
</feature>
<comment type="caution">
    <text evidence="1">The sequence shown here is derived from an EMBL/GenBank/DDBJ whole genome shotgun (WGS) entry which is preliminary data.</text>
</comment>
<name>A0AAP2VKJ9_PARDI</name>
<evidence type="ECO:0000313" key="2">
    <source>
        <dbReference type="Proteomes" id="UP001198806"/>
    </source>
</evidence>
<dbReference type="AlphaFoldDB" id="A0AAP2VKJ9"/>
<gene>
    <name evidence="1" type="ORF">LI194_07975</name>
</gene>
<dbReference type="EMBL" id="JAJCNI010000007">
    <property type="protein sequence ID" value="MCB6517729.1"/>
    <property type="molecule type" value="Genomic_DNA"/>
</dbReference>
<reference evidence="1" key="1">
    <citation type="submission" date="2021-10" db="EMBL/GenBank/DDBJ databases">
        <title>Collection of gut derived symbiotic bacterial strains cultured from healthy donors.</title>
        <authorList>
            <person name="Lin H."/>
            <person name="Littmann E."/>
            <person name="Kohout C."/>
            <person name="Pamer E.G."/>
        </authorList>
    </citation>
    <scope>NUCLEOTIDE SEQUENCE</scope>
    <source>
        <strain evidence="1">DFI.2.94</strain>
    </source>
</reference>
<dbReference type="RefSeq" id="WP_227160735.1">
    <property type="nucleotide sequence ID" value="NZ_JAJCNI010000007.1"/>
</dbReference>